<organism evidence="37 38">
    <name type="scientific">Lynx pardinus</name>
    <name type="common">Iberian lynx</name>
    <name type="synonym">Felis pardina</name>
    <dbReference type="NCBI Taxonomy" id="191816"/>
    <lineage>
        <taxon>Eukaryota</taxon>
        <taxon>Metazoa</taxon>
        <taxon>Chordata</taxon>
        <taxon>Craniata</taxon>
        <taxon>Vertebrata</taxon>
        <taxon>Euteleostomi</taxon>
        <taxon>Mammalia</taxon>
        <taxon>Eutheria</taxon>
        <taxon>Laurasiatheria</taxon>
        <taxon>Carnivora</taxon>
        <taxon>Feliformia</taxon>
        <taxon>Felidae</taxon>
        <taxon>Felinae</taxon>
        <taxon>Lynx</taxon>
    </lineage>
</organism>
<evidence type="ECO:0000256" key="5">
    <source>
        <dbReference type="ARBA" id="ARBA00004435"/>
    </source>
</evidence>
<dbReference type="GO" id="GO:0043122">
    <property type="term" value="P:regulation of canonical NF-kappaB signal transduction"/>
    <property type="evidence" value="ECO:0007669"/>
    <property type="project" value="TreeGrafter"/>
</dbReference>
<dbReference type="Gene3D" id="2.60.210.10">
    <property type="entry name" value="Apoptosis, Tumor Necrosis Factor Receptor Associated Protein 2, Chain A"/>
    <property type="match status" value="1"/>
</dbReference>
<evidence type="ECO:0000256" key="13">
    <source>
        <dbReference type="ARBA" id="ARBA00022588"/>
    </source>
</evidence>
<evidence type="ECO:0000256" key="33">
    <source>
        <dbReference type="SAM" id="Coils"/>
    </source>
</evidence>
<dbReference type="GO" id="GO:0045087">
    <property type="term" value="P:innate immune response"/>
    <property type="evidence" value="ECO:0007669"/>
    <property type="project" value="UniProtKB-KW"/>
</dbReference>
<keyword evidence="13" id="KW-0399">Innate immunity</keyword>
<evidence type="ECO:0000256" key="9">
    <source>
        <dbReference type="ARBA" id="ARBA00022475"/>
    </source>
</evidence>
<evidence type="ECO:0000256" key="17">
    <source>
        <dbReference type="ARBA" id="ARBA00022737"/>
    </source>
</evidence>
<dbReference type="InterPro" id="IPR002083">
    <property type="entry name" value="MATH/TRAF_dom"/>
</dbReference>
<evidence type="ECO:0000256" key="19">
    <source>
        <dbReference type="ARBA" id="ARBA00022786"/>
    </source>
</evidence>
<evidence type="ECO:0000256" key="30">
    <source>
        <dbReference type="ARBA" id="ARBA00062519"/>
    </source>
</evidence>
<dbReference type="SMART" id="SM00061">
    <property type="entry name" value="MATH"/>
    <property type="match status" value="1"/>
</dbReference>
<evidence type="ECO:0000256" key="2">
    <source>
        <dbReference type="ARBA" id="ARBA00004123"/>
    </source>
</evidence>
<keyword evidence="9" id="KW-1003">Cell membrane</keyword>
<evidence type="ECO:0000259" key="36">
    <source>
        <dbReference type="PROSITE" id="PS50145"/>
    </source>
</evidence>
<dbReference type="PROSITE" id="PS00518">
    <property type="entry name" value="ZF_RING_1"/>
    <property type="match status" value="1"/>
</dbReference>
<proteinExistence type="inferred from homology"/>
<evidence type="ECO:0000256" key="16">
    <source>
        <dbReference type="ARBA" id="ARBA00022723"/>
    </source>
</evidence>
<keyword evidence="16 31" id="KW-0479">Metal-binding</keyword>
<evidence type="ECO:0000256" key="8">
    <source>
        <dbReference type="ARBA" id="ARBA00022473"/>
    </source>
</evidence>
<dbReference type="CDD" id="cd16641">
    <property type="entry name" value="mRING-HC-C3HC3D_TRAF4"/>
    <property type="match status" value="1"/>
</dbReference>
<dbReference type="Pfam" id="PF21355">
    <property type="entry name" value="TRAF-mep_MATH"/>
    <property type="match status" value="1"/>
</dbReference>
<evidence type="ECO:0000256" key="20">
    <source>
        <dbReference type="ARBA" id="ARBA00022833"/>
    </source>
</evidence>
<keyword evidence="19" id="KW-0833">Ubl conjugation pathway</keyword>
<evidence type="ECO:0000256" key="24">
    <source>
        <dbReference type="ARBA" id="ARBA00023054"/>
    </source>
</evidence>
<keyword evidence="15" id="KW-0053">Apoptosis</keyword>
<evidence type="ECO:0000256" key="14">
    <source>
        <dbReference type="ARBA" id="ARBA00022679"/>
    </source>
</evidence>
<dbReference type="InterPro" id="IPR037307">
    <property type="entry name" value="TRAF4_MATH"/>
</dbReference>
<comment type="pathway">
    <text evidence="28">Protein degradation; proteasomal ubiquitin-dependent pathway.</text>
</comment>
<keyword evidence="12" id="KW-0597">Phosphoprotein</keyword>
<dbReference type="FunFam" id="2.60.210.10:FF:000007">
    <property type="entry name" value="TNF receptor-associated factor"/>
    <property type="match status" value="1"/>
</dbReference>
<feature type="zinc finger region" description="TRAF-type" evidence="32">
    <location>
        <begin position="155"/>
        <end position="208"/>
    </location>
</feature>
<keyword evidence="11" id="KW-1017">Isopeptide bond</keyword>
<dbReference type="Gene3D" id="3.30.40.10">
    <property type="entry name" value="Zinc/RING finger domain, C3HC4 (zinc finger)"/>
    <property type="match status" value="4"/>
</dbReference>
<keyword evidence="23" id="KW-0965">Cell junction</keyword>
<keyword evidence="22" id="KW-0391">Immunity</keyword>
<feature type="domain" description="TRAF-type" evidence="36">
    <location>
        <begin position="209"/>
        <end position="261"/>
    </location>
</feature>
<keyword evidence="24 33" id="KW-0175">Coiled coil</keyword>
<evidence type="ECO:0000256" key="27">
    <source>
        <dbReference type="ARBA" id="ARBA00023242"/>
    </source>
</evidence>
<keyword evidence="10 31" id="KW-0963">Cytoplasm</keyword>
<feature type="domain" description="MATH" evidence="35">
    <location>
        <begin position="399"/>
        <end position="554"/>
    </location>
</feature>
<gene>
    <name evidence="37" type="ORF">LYPA_23C020874</name>
</gene>
<evidence type="ECO:0000256" key="7">
    <source>
        <dbReference type="ARBA" id="ARBA00022427"/>
    </source>
</evidence>
<evidence type="ECO:0000256" key="21">
    <source>
        <dbReference type="ARBA" id="ARBA00022843"/>
    </source>
</evidence>
<dbReference type="SUPFAM" id="SSF57850">
    <property type="entry name" value="RING/U-box"/>
    <property type="match status" value="1"/>
</dbReference>
<keyword evidence="14" id="KW-0808">Transferase</keyword>
<evidence type="ECO:0000259" key="35">
    <source>
        <dbReference type="PROSITE" id="PS50144"/>
    </source>
</evidence>
<keyword evidence="18 32" id="KW-0863">Zinc-finger</keyword>
<dbReference type="GO" id="GO:0048471">
    <property type="term" value="C:perinuclear region of cytoplasm"/>
    <property type="evidence" value="ECO:0007669"/>
    <property type="project" value="UniProtKB-SubCell"/>
</dbReference>
<feature type="coiled-coil region" evidence="33">
    <location>
        <begin position="370"/>
        <end position="397"/>
    </location>
</feature>
<dbReference type="GO" id="GO:0061630">
    <property type="term" value="F:ubiquitin protein ligase activity"/>
    <property type="evidence" value="ECO:0007669"/>
    <property type="project" value="UniProtKB-EC"/>
</dbReference>
<accession>A0A485PBP2</accession>
<evidence type="ECO:0000256" key="6">
    <source>
        <dbReference type="ARBA" id="ARBA00004556"/>
    </source>
</evidence>
<dbReference type="Proteomes" id="UP000386466">
    <property type="component" value="Unassembled WGS sequence"/>
</dbReference>
<evidence type="ECO:0000256" key="15">
    <source>
        <dbReference type="ARBA" id="ARBA00022703"/>
    </source>
</evidence>
<keyword evidence="38" id="KW-1185">Reference proteome</keyword>
<dbReference type="GO" id="GO:0031625">
    <property type="term" value="F:ubiquitin protein ligase binding"/>
    <property type="evidence" value="ECO:0007669"/>
    <property type="project" value="TreeGrafter"/>
</dbReference>
<evidence type="ECO:0000256" key="25">
    <source>
        <dbReference type="ARBA" id="ARBA00023136"/>
    </source>
</evidence>
<dbReference type="Pfam" id="PF02176">
    <property type="entry name" value="zf-TRAF"/>
    <property type="match status" value="2"/>
</dbReference>
<dbReference type="GO" id="GO:0006915">
    <property type="term" value="P:apoptotic process"/>
    <property type="evidence" value="ECO:0007669"/>
    <property type="project" value="UniProtKB-KW"/>
</dbReference>
<dbReference type="InterPro" id="IPR049342">
    <property type="entry name" value="TRAF1-6_MATH_dom"/>
</dbReference>
<dbReference type="InterPro" id="IPR013083">
    <property type="entry name" value="Znf_RING/FYVE/PHD"/>
</dbReference>
<keyword evidence="27" id="KW-0539">Nucleus</keyword>
<dbReference type="InterPro" id="IPR008974">
    <property type="entry name" value="TRAF-like"/>
</dbReference>
<comment type="subunit">
    <text evidence="30">Homotrimer. Interacts with LTBR/TNFRSF3, NGFR/TNFRSF16, RPS6KB1 and TGFB1I1. Interacts with SMURF1. Interacts (via TRAF domain) with MAP3K4 (via kinase domain). Interacts with NCF1, TICAM1, IRAK1 and TRAF6, and is probably part of a complex containing TRAF4, NCF1, TICAM1, IRAK1 and TRAF6. Interacts (via MATH domain) with GP6 and GP1BB. Interacts with EGFR (via C-terminal region); this interaction promotes the formation of EGFR asymmetric dimers. Interacts with PKM; this interaction promotes PKM kinase activity.</text>
</comment>
<feature type="zinc finger region" description="TRAF-type" evidence="32">
    <location>
        <begin position="209"/>
        <end position="261"/>
    </location>
</feature>
<feature type="domain" description="RING-type" evidence="34">
    <location>
        <begin position="18"/>
        <end position="58"/>
    </location>
</feature>
<comment type="subcellular location">
    <subcellularLocation>
        <location evidence="5">Cell junction</location>
        <location evidence="5">Tight junction</location>
    </subcellularLocation>
    <subcellularLocation>
        <location evidence="4">Cell membrane</location>
        <topology evidence="4">Peripheral membrane protein</topology>
        <orientation evidence="4">Cytoplasmic side</orientation>
    </subcellularLocation>
    <subcellularLocation>
        <location evidence="3">Cytoplasm</location>
        <location evidence="3">Cytoskeleton</location>
    </subcellularLocation>
    <subcellularLocation>
        <location evidence="6">Cytoplasm</location>
        <location evidence="6">Perinuclear region</location>
    </subcellularLocation>
    <subcellularLocation>
        <location evidence="2">Nucleus</location>
    </subcellularLocation>
</comment>
<evidence type="ECO:0000256" key="10">
    <source>
        <dbReference type="ARBA" id="ARBA00022490"/>
    </source>
</evidence>
<dbReference type="FunFam" id="3.30.40.10:FF:000610">
    <property type="entry name" value="TNF receptor-associated factor"/>
    <property type="match status" value="1"/>
</dbReference>
<dbReference type="GO" id="GO:0046330">
    <property type="term" value="P:positive regulation of JNK cascade"/>
    <property type="evidence" value="ECO:0007669"/>
    <property type="project" value="InterPro"/>
</dbReference>
<protein>
    <recommendedName>
        <fullName evidence="31">TNF receptor-associated factor</fullName>
        <ecNumber evidence="31">2.3.2.27</ecNumber>
    </recommendedName>
</protein>
<dbReference type="GO" id="GO:0005164">
    <property type="term" value="F:tumor necrosis factor receptor binding"/>
    <property type="evidence" value="ECO:0007669"/>
    <property type="project" value="UniProtKB-UniRule"/>
</dbReference>
<dbReference type="Pfam" id="PF00097">
    <property type="entry name" value="zf-C3HC4"/>
    <property type="match status" value="1"/>
</dbReference>
<dbReference type="PROSITE" id="PS50144">
    <property type="entry name" value="MATH"/>
    <property type="match status" value="1"/>
</dbReference>
<name>A0A485PBP2_LYNPA</name>
<keyword evidence="37" id="KW-0675">Receptor</keyword>
<dbReference type="PROSITE" id="PS50145">
    <property type="entry name" value="ZF_TRAF"/>
    <property type="match status" value="3"/>
</dbReference>
<dbReference type="InterPro" id="IPR001293">
    <property type="entry name" value="Znf_TRAF"/>
</dbReference>
<dbReference type="GO" id="GO:0042981">
    <property type="term" value="P:regulation of apoptotic process"/>
    <property type="evidence" value="ECO:0007669"/>
    <property type="project" value="InterPro"/>
</dbReference>
<evidence type="ECO:0000256" key="1">
    <source>
        <dbReference type="ARBA" id="ARBA00000900"/>
    </source>
</evidence>
<dbReference type="SMART" id="SM00184">
    <property type="entry name" value="RING"/>
    <property type="match status" value="1"/>
</dbReference>
<evidence type="ECO:0000256" key="11">
    <source>
        <dbReference type="ARBA" id="ARBA00022499"/>
    </source>
</evidence>
<dbReference type="PIRSF" id="PIRSF015614">
    <property type="entry name" value="TRAF"/>
    <property type="match status" value="1"/>
</dbReference>
<keyword evidence="21" id="KW-0832">Ubl conjugation</keyword>
<dbReference type="InterPro" id="IPR017907">
    <property type="entry name" value="Znf_RING_CS"/>
</dbReference>
<dbReference type="SUPFAM" id="SSF49599">
    <property type="entry name" value="TRAF domain-like"/>
    <property type="match status" value="3"/>
</dbReference>
<dbReference type="EMBL" id="CAAGRJ010034232">
    <property type="protein sequence ID" value="VFV43585.1"/>
    <property type="molecule type" value="Genomic_DNA"/>
</dbReference>
<dbReference type="EC" id="2.3.2.27" evidence="31"/>
<dbReference type="GO" id="GO:0005634">
    <property type="term" value="C:nucleus"/>
    <property type="evidence" value="ECO:0007669"/>
    <property type="project" value="UniProtKB-SubCell"/>
</dbReference>
<dbReference type="CDD" id="cd03781">
    <property type="entry name" value="MATH_TRAF4"/>
    <property type="match status" value="1"/>
</dbReference>
<keyword evidence="25" id="KW-0472">Membrane</keyword>
<dbReference type="GO" id="GO:0008270">
    <property type="term" value="F:zinc ion binding"/>
    <property type="evidence" value="ECO:0007669"/>
    <property type="project" value="UniProtKB-UniRule"/>
</dbReference>
<evidence type="ECO:0000313" key="37">
    <source>
        <dbReference type="EMBL" id="VFV43585.1"/>
    </source>
</evidence>
<evidence type="ECO:0000256" key="22">
    <source>
        <dbReference type="ARBA" id="ARBA00022859"/>
    </source>
</evidence>
<evidence type="ECO:0000256" key="12">
    <source>
        <dbReference type="ARBA" id="ARBA00022553"/>
    </source>
</evidence>
<dbReference type="GO" id="GO:0005856">
    <property type="term" value="C:cytoskeleton"/>
    <property type="evidence" value="ECO:0007669"/>
    <property type="project" value="UniProtKB-SubCell"/>
</dbReference>
<dbReference type="PROSITE" id="PS50089">
    <property type="entry name" value="ZF_RING_2"/>
    <property type="match status" value="1"/>
</dbReference>
<keyword evidence="20 31" id="KW-0862">Zinc</keyword>
<keyword evidence="26" id="KW-0206">Cytoskeleton</keyword>
<evidence type="ECO:0000256" key="4">
    <source>
        <dbReference type="ARBA" id="ARBA00004413"/>
    </source>
</evidence>
<reference evidence="37 38" key="1">
    <citation type="submission" date="2019-01" db="EMBL/GenBank/DDBJ databases">
        <authorList>
            <person name="Alioto T."/>
            <person name="Alioto T."/>
        </authorList>
    </citation>
    <scope>NUCLEOTIDE SEQUENCE [LARGE SCALE GENOMIC DNA]</scope>
</reference>
<dbReference type="FunFam" id="3.30.40.10:FF:000381">
    <property type="entry name" value="TNF receptor-associated factor"/>
    <property type="match status" value="1"/>
</dbReference>
<evidence type="ECO:0000256" key="26">
    <source>
        <dbReference type="ARBA" id="ARBA00023212"/>
    </source>
</evidence>
<evidence type="ECO:0000256" key="18">
    <source>
        <dbReference type="ARBA" id="ARBA00022771"/>
    </source>
</evidence>
<comment type="catalytic activity">
    <reaction evidence="1 31">
        <text>S-ubiquitinyl-[E2 ubiquitin-conjugating enzyme]-L-cysteine + [acceptor protein]-L-lysine = [E2 ubiquitin-conjugating enzyme]-L-cysteine + N(6)-ubiquitinyl-[acceptor protein]-L-lysine.</text>
        <dbReference type="EC" id="2.3.2.27"/>
    </reaction>
</comment>
<keyword evidence="8" id="KW-0217">Developmental protein</keyword>
<evidence type="ECO:0000256" key="32">
    <source>
        <dbReference type="PROSITE-ProRule" id="PRU00207"/>
    </source>
</evidence>
<evidence type="ECO:0000256" key="29">
    <source>
        <dbReference type="ARBA" id="ARBA00061230"/>
    </source>
</evidence>
<dbReference type="AlphaFoldDB" id="A0A485PBP2"/>
<dbReference type="InterPro" id="IPR012227">
    <property type="entry name" value="TNF_rcpt-assoc_TRAF_met"/>
</dbReference>
<dbReference type="InterPro" id="IPR018957">
    <property type="entry name" value="Znf_C3HC4_RING-type"/>
</dbReference>
<evidence type="ECO:0000256" key="3">
    <source>
        <dbReference type="ARBA" id="ARBA00004245"/>
    </source>
</evidence>
<evidence type="ECO:0000256" key="23">
    <source>
        <dbReference type="ARBA" id="ARBA00022949"/>
    </source>
</evidence>
<feature type="domain" description="TRAF-type" evidence="36">
    <location>
        <begin position="101"/>
        <end position="154"/>
    </location>
</feature>
<feature type="domain" description="TRAF-type" evidence="36">
    <location>
        <begin position="155"/>
        <end position="208"/>
    </location>
</feature>
<dbReference type="GO" id="GO:0005886">
    <property type="term" value="C:plasma membrane"/>
    <property type="evidence" value="ECO:0007669"/>
    <property type="project" value="UniProtKB-SubCell"/>
</dbReference>
<dbReference type="PANTHER" id="PTHR10131:SF94">
    <property type="entry name" value="TNF RECEPTOR-ASSOCIATED FACTOR 4"/>
    <property type="match status" value="1"/>
</dbReference>
<evidence type="ECO:0000259" key="34">
    <source>
        <dbReference type="PROSITE" id="PS50089"/>
    </source>
</evidence>
<dbReference type="GO" id="GO:0005923">
    <property type="term" value="C:bicellular tight junction"/>
    <property type="evidence" value="ECO:0007669"/>
    <property type="project" value="UniProtKB-SubCell"/>
</dbReference>
<keyword evidence="17" id="KW-0677">Repeat</keyword>
<keyword evidence="7" id="KW-0796">Tight junction</keyword>
<dbReference type="InterPro" id="IPR001841">
    <property type="entry name" value="Znf_RING"/>
</dbReference>
<dbReference type="PANTHER" id="PTHR10131">
    <property type="entry name" value="TNF RECEPTOR ASSOCIATED FACTOR"/>
    <property type="match status" value="1"/>
</dbReference>
<evidence type="ECO:0000313" key="38">
    <source>
        <dbReference type="Proteomes" id="UP000386466"/>
    </source>
</evidence>
<evidence type="ECO:0000256" key="28">
    <source>
        <dbReference type="ARBA" id="ARBA00060618"/>
    </source>
</evidence>
<dbReference type="FunFam" id="3.30.40.10:FF:000508">
    <property type="entry name" value="TNF receptor-associated factor"/>
    <property type="match status" value="1"/>
</dbReference>
<dbReference type="GO" id="GO:0007165">
    <property type="term" value="P:signal transduction"/>
    <property type="evidence" value="ECO:0007669"/>
    <property type="project" value="InterPro"/>
</dbReference>
<comment type="similarity">
    <text evidence="29">Belongs to the TNF receptor-associated factor family. B subfamily.</text>
</comment>
<evidence type="ECO:0000256" key="31">
    <source>
        <dbReference type="PIRNR" id="PIRNR015614"/>
    </source>
</evidence>
<sequence>MPGFDYKFLEKPKRRLLCPLCGKPMREPVQVSTCGHRFCDTCLQEFLSEGVFKCPEDQLPLDYAKIYPDPELEVQVLGLPIRCIHSEEGCRWSGPLRHLQSHLNTCSFNVIPCPNRCPTKLSRRDLPAHLQHDCPKRRLKCEFCGCDFSGEAFESHEGVCPQESVYCENKCGARMMRRLLAQHASSECPKRTQPCTYCAKEFVFDTIQSHQYQCPRLPVPCPNQCGVGTVAREDLPGHLKESCSTALVLCPFKDSGCKHRVRCPSSSLSVPFLVLEASDVDQALSGPCLAALKPSVLPSAGRQRPPKCPLPSPVRAGCLQPHRRSPLSPVSPGHVPTDHCSPFPHGPGLCQQCPKLAMARHVEESVKPHLAMMCALVSRQRQELQELRRELEELSVGSDGVLIWKIGSYGRRLQEAKAKPNLECFSPAFYTHKYGYKLQVSAFLNGNGSGEGTHLSLYIRVLPGAFDNLLEWPFARRVTFSLLDQSDPGLAKPQHVTETFHPDPNWKNFQKPGTWRGSLDESSLGFGYPKFISHQDIRKRNYVRDDAVFIRASVELPRKILS</sequence>
<feature type="zinc finger region" description="TRAF-type" evidence="32">
    <location>
        <begin position="101"/>
        <end position="154"/>
    </location>
</feature>